<accession>H2ZMZ7</accession>
<evidence type="ECO:0000313" key="3">
    <source>
        <dbReference type="Proteomes" id="UP000007875"/>
    </source>
</evidence>
<evidence type="ECO:0000256" key="1">
    <source>
        <dbReference type="SAM" id="MobiDB-lite"/>
    </source>
</evidence>
<evidence type="ECO:0000313" key="2">
    <source>
        <dbReference type="Ensembl" id="ENSCSAVP00000018963.1"/>
    </source>
</evidence>
<dbReference type="AlphaFoldDB" id="H2ZMZ7"/>
<reference evidence="3" key="1">
    <citation type="submission" date="2003-08" db="EMBL/GenBank/DDBJ databases">
        <authorList>
            <person name="Birren B."/>
            <person name="Nusbaum C."/>
            <person name="Abebe A."/>
            <person name="Abouelleil A."/>
            <person name="Adekoya E."/>
            <person name="Ait-zahra M."/>
            <person name="Allen N."/>
            <person name="Allen T."/>
            <person name="An P."/>
            <person name="Anderson M."/>
            <person name="Anderson S."/>
            <person name="Arachchi H."/>
            <person name="Armbruster J."/>
            <person name="Bachantsang P."/>
            <person name="Baldwin J."/>
            <person name="Barry A."/>
            <person name="Bayul T."/>
            <person name="Blitshsteyn B."/>
            <person name="Bloom T."/>
            <person name="Blye J."/>
            <person name="Boguslavskiy L."/>
            <person name="Borowsky M."/>
            <person name="Boukhgalter B."/>
            <person name="Brunache A."/>
            <person name="Butler J."/>
            <person name="Calixte N."/>
            <person name="Calvo S."/>
            <person name="Camarata J."/>
            <person name="Campo K."/>
            <person name="Chang J."/>
            <person name="Cheshatsang Y."/>
            <person name="Citroen M."/>
            <person name="Collymore A."/>
            <person name="Considine T."/>
            <person name="Cook A."/>
            <person name="Cooke P."/>
            <person name="Corum B."/>
            <person name="Cuomo C."/>
            <person name="David R."/>
            <person name="Dawoe T."/>
            <person name="Degray S."/>
            <person name="Dodge S."/>
            <person name="Dooley K."/>
            <person name="Dorje P."/>
            <person name="Dorjee K."/>
            <person name="Dorris L."/>
            <person name="Duffey N."/>
            <person name="Dupes A."/>
            <person name="Elkins T."/>
            <person name="Engels R."/>
            <person name="Erickson J."/>
            <person name="Farina A."/>
            <person name="Faro S."/>
            <person name="Ferreira P."/>
            <person name="Fischer H."/>
            <person name="Fitzgerald M."/>
            <person name="Foley K."/>
            <person name="Gage D."/>
            <person name="Galagan J."/>
            <person name="Gearin G."/>
            <person name="Gnerre S."/>
            <person name="Gnirke A."/>
            <person name="Goyette A."/>
            <person name="Graham J."/>
            <person name="Grandbois E."/>
            <person name="Gyaltsen K."/>
            <person name="Hafez N."/>
            <person name="Hagopian D."/>
            <person name="Hagos B."/>
            <person name="Hall J."/>
            <person name="Hatcher B."/>
            <person name="Heller A."/>
            <person name="Higgins H."/>
            <person name="Honan T."/>
            <person name="Horn A."/>
            <person name="Houde N."/>
            <person name="Hughes L."/>
            <person name="Hulme W."/>
            <person name="Husby E."/>
            <person name="Iliev I."/>
            <person name="Jaffe D."/>
            <person name="Jones C."/>
            <person name="Kamal M."/>
            <person name="Kamat A."/>
            <person name="Kamvysselis M."/>
            <person name="Karlsson E."/>
            <person name="Kells C."/>
            <person name="Kieu A."/>
            <person name="Kisner P."/>
            <person name="Kodira C."/>
            <person name="Kulbokas E."/>
            <person name="Labutti K."/>
            <person name="Lama D."/>
            <person name="Landers T."/>
            <person name="Leger J."/>
            <person name="Levine S."/>
            <person name="Lewis D."/>
            <person name="Lewis T."/>
            <person name="Lindblad-toh K."/>
            <person name="Liu X."/>
            <person name="Lokyitsang T."/>
            <person name="Lokyitsang Y."/>
            <person name="Lucien O."/>
            <person name="Lui A."/>
            <person name="Ma L.J."/>
            <person name="Mabbitt R."/>
            <person name="Macdonald J."/>
            <person name="Maclean C."/>
            <person name="Major J."/>
            <person name="Manning J."/>
            <person name="Marabella R."/>
            <person name="Maru K."/>
            <person name="Matthews C."/>
            <person name="Mauceli E."/>
            <person name="Mccarthy M."/>
            <person name="Mcdonough S."/>
            <person name="Mcghee T."/>
            <person name="Meldrim J."/>
            <person name="Meneus L."/>
            <person name="Mesirov J."/>
            <person name="Mihalev A."/>
            <person name="Mihova T."/>
            <person name="Mikkelsen T."/>
            <person name="Mlenga V."/>
            <person name="Moru K."/>
            <person name="Mozes J."/>
            <person name="Mulrain L."/>
            <person name="Munson G."/>
            <person name="Naylor J."/>
            <person name="Newes C."/>
            <person name="Nguyen C."/>
            <person name="Nguyen N."/>
            <person name="Nguyen T."/>
            <person name="Nicol R."/>
            <person name="Nielsen C."/>
            <person name="Nizzari M."/>
            <person name="Norbu C."/>
            <person name="Norbu N."/>
            <person name="O'donnell P."/>
            <person name="Okoawo O."/>
            <person name="O'leary S."/>
            <person name="Omotosho B."/>
            <person name="O'neill K."/>
            <person name="Osman S."/>
            <person name="Parker S."/>
            <person name="Perrin D."/>
            <person name="Phunkhang P."/>
            <person name="Piqani B."/>
            <person name="Purcell S."/>
            <person name="Rachupka T."/>
            <person name="Ramasamy U."/>
            <person name="Rameau R."/>
            <person name="Ray V."/>
            <person name="Raymond C."/>
            <person name="Retta R."/>
            <person name="Richardson S."/>
            <person name="Rise C."/>
            <person name="Rodriguez J."/>
            <person name="Rogers J."/>
            <person name="Rogov P."/>
            <person name="Rutman M."/>
            <person name="Schupbach R."/>
            <person name="Seaman C."/>
            <person name="Settipalli S."/>
            <person name="Sharpe T."/>
            <person name="Sheridan J."/>
            <person name="Sherpa N."/>
            <person name="Shi J."/>
            <person name="Smirnov S."/>
            <person name="Smith C."/>
            <person name="Sougnez C."/>
            <person name="Spencer B."/>
            <person name="Stalker J."/>
            <person name="Stange-thomann N."/>
            <person name="Stavropoulos S."/>
            <person name="Stetson K."/>
            <person name="Stone C."/>
            <person name="Stone S."/>
            <person name="Stubbs M."/>
            <person name="Talamas J."/>
            <person name="Tchuinga P."/>
            <person name="Tenzing P."/>
            <person name="Tesfaye S."/>
            <person name="Theodore J."/>
            <person name="Thoulutsang Y."/>
            <person name="Topham K."/>
            <person name="Towey S."/>
            <person name="Tsamla T."/>
            <person name="Tsomo N."/>
            <person name="Vallee D."/>
            <person name="Vassiliev H."/>
            <person name="Venkataraman V."/>
            <person name="Vinson J."/>
            <person name="Vo A."/>
            <person name="Wade C."/>
            <person name="Wang S."/>
            <person name="Wangchuk T."/>
            <person name="Wangdi T."/>
            <person name="Whittaker C."/>
            <person name="Wilkinson J."/>
            <person name="Wu Y."/>
            <person name="Wyman D."/>
            <person name="Yadav S."/>
            <person name="Yang S."/>
            <person name="Yang X."/>
            <person name="Yeager S."/>
            <person name="Yee E."/>
            <person name="Young G."/>
            <person name="Zainoun J."/>
            <person name="Zembeck L."/>
            <person name="Zimmer A."/>
            <person name="Zody M."/>
            <person name="Lander E."/>
        </authorList>
    </citation>
    <scope>NUCLEOTIDE SEQUENCE [LARGE SCALE GENOMIC DNA]</scope>
</reference>
<reference evidence="2" key="2">
    <citation type="submission" date="2025-08" db="UniProtKB">
        <authorList>
            <consortium name="Ensembl"/>
        </authorList>
    </citation>
    <scope>IDENTIFICATION</scope>
</reference>
<organism evidence="2 3">
    <name type="scientific">Ciona savignyi</name>
    <name type="common">Pacific transparent sea squirt</name>
    <dbReference type="NCBI Taxonomy" id="51511"/>
    <lineage>
        <taxon>Eukaryota</taxon>
        <taxon>Metazoa</taxon>
        <taxon>Chordata</taxon>
        <taxon>Tunicata</taxon>
        <taxon>Ascidiacea</taxon>
        <taxon>Phlebobranchia</taxon>
        <taxon>Cionidae</taxon>
        <taxon>Ciona</taxon>
    </lineage>
</organism>
<dbReference type="HOGENOM" id="CLU_1447176_0_0_1"/>
<sequence length="187" mass="20116">MNDPKQSRPAILRATSGSKSPGRTPTPPQRSGLFRTETLQALLKGKSPSHTANISSTETPSHPNSNVSTTTDDDIASKVSSKSTPPYPRRASFKDTNINLNRVEPVQTAPTTNSPSTPDDKLIIDDHTQADKFEQDQPVAKHNTTSSERVAPLAPPVIDTIPSDFTMSPTITDQCLPDDDLMNAAVS</sequence>
<feature type="compositionally biased region" description="Polar residues" evidence="1">
    <location>
        <begin position="163"/>
        <end position="173"/>
    </location>
</feature>
<dbReference type="Ensembl" id="ENSCSAVT00000019170.1">
    <property type="protein sequence ID" value="ENSCSAVP00000018963.1"/>
    <property type="gene ID" value="ENSCSAVG00000011138.1"/>
</dbReference>
<dbReference type="GeneTree" id="ENSGT00660000097181"/>
<feature type="region of interest" description="Disordered" evidence="1">
    <location>
        <begin position="1"/>
        <end position="187"/>
    </location>
</feature>
<feature type="compositionally biased region" description="Polar residues" evidence="1">
    <location>
        <begin position="48"/>
        <end position="70"/>
    </location>
</feature>
<feature type="compositionally biased region" description="Basic and acidic residues" evidence="1">
    <location>
        <begin position="118"/>
        <end position="135"/>
    </location>
</feature>
<feature type="compositionally biased region" description="Polar residues" evidence="1">
    <location>
        <begin position="108"/>
        <end position="117"/>
    </location>
</feature>
<dbReference type="Proteomes" id="UP000007875">
    <property type="component" value="Unassembled WGS sequence"/>
</dbReference>
<name>H2ZMZ7_CIOSA</name>
<reference evidence="2" key="3">
    <citation type="submission" date="2025-09" db="UniProtKB">
        <authorList>
            <consortium name="Ensembl"/>
        </authorList>
    </citation>
    <scope>IDENTIFICATION</scope>
</reference>
<keyword evidence="3" id="KW-1185">Reference proteome</keyword>
<proteinExistence type="predicted"/>
<dbReference type="InParanoid" id="H2ZMZ7"/>
<protein>
    <submittedName>
        <fullName evidence="2">Uncharacterized protein</fullName>
    </submittedName>
</protein>